<dbReference type="AlphaFoldDB" id="A0A562TT62"/>
<gene>
    <name evidence="1" type="ORF">JN11_03922</name>
</gene>
<evidence type="ECO:0000313" key="1">
    <source>
        <dbReference type="EMBL" id="TWI96809.1"/>
    </source>
</evidence>
<name>A0A562TT62_9SPHI</name>
<sequence length="97" mass="11827">MEKVKITSIDNKVINALIEYPDILNKIINTQTIWYPEWRHFKIIRINEEFLLFEKNRMVFRSSSYDVVKNSLIERFHFYELEQKTPIATDYQIGNRK</sequence>
<comment type="caution">
    <text evidence="1">The sequence shown here is derived from an EMBL/GenBank/DDBJ whole genome shotgun (WGS) entry which is preliminary data.</text>
</comment>
<accession>A0A562TT62</accession>
<proteinExistence type="predicted"/>
<evidence type="ECO:0000313" key="2">
    <source>
        <dbReference type="Proteomes" id="UP000317010"/>
    </source>
</evidence>
<dbReference type="Proteomes" id="UP000317010">
    <property type="component" value="Unassembled WGS sequence"/>
</dbReference>
<keyword evidence="2" id="KW-1185">Reference proteome</keyword>
<protein>
    <submittedName>
        <fullName evidence="1">Uncharacterized protein</fullName>
    </submittedName>
</protein>
<organism evidence="1 2">
    <name type="scientific">Mucilaginibacter frigoritolerans</name>
    <dbReference type="NCBI Taxonomy" id="652788"/>
    <lineage>
        <taxon>Bacteria</taxon>
        <taxon>Pseudomonadati</taxon>
        <taxon>Bacteroidota</taxon>
        <taxon>Sphingobacteriia</taxon>
        <taxon>Sphingobacteriales</taxon>
        <taxon>Sphingobacteriaceae</taxon>
        <taxon>Mucilaginibacter</taxon>
    </lineage>
</organism>
<dbReference type="RefSeq" id="WP_170227798.1">
    <property type="nucleotide sequence ID" value="NZ_VLLI01000012.1"/>
</dbReference>
<dbReference type="EMBL" id="VLLI01000012">
    <property type="protein sequence ID" value="TWI96809.1"/>
    <property type="molecule type" value="Genomic_DNA"/>
</dbReference>
<reference evidence="1 2" key="1">
    <citation type="submission" date="2019-07" db="EMBL/GenBank/DDBJ databases">
        <title>Genomic Encyclopedia of Archaeal and Bacterial Type Strains, Phase II (KMG-II): from individual species to whole genera.</title>
        <authorList>
            <person name="Goeker M."/>
        </authorList>
    </citation>
    <scope>NUCLEOTIDE SEQUENCE [LARGE SCALE GENOMIC DNA]</scope>
    <source>
        <strain evidence="1 2">ATCC BAA-1854</strain>
    </source>
</reference>